<protein>
    <submittedName>
        <fullName evidence="2">Uncharacterized protein</fullName>
    </submittedName>
</protein>
<comment type="caution">
    <text evidence="2">The sequence shown here is derived from an EMBL/GenBank/DDBJ whole genome shotgun (WGS) entry which is preliminary data.</text>
</comment>
<gene>
    <name evidence="2" type="ORF">IX38_00560</name>
</gene>
<feature type="transmembrane region" description="Helical" evidence="1">
    <location>
        <begin position="174"/>
        <end position="193"/>
    </location>
</feature>
<dbReference type="eggNOG" id="ENOG502Z815">
    <property type="taxonomic scope" value="Bacteria"/>
</dbReference>
<sequence length="383" mass="44534">MRNRFLLASGIFFLLFMLFFPLDFLGNFQEKMSLFLFGDLSEWISKNIFKTDQARIDFSSDSLSMLVLIIILLAVSILTVIALGKKFWRQVLFFSKEAVMVYLAVVLMKYGFDKIFKAQFYLPEPNILYSRFGNLDKDILFWSTMGTSRFYSISAGILELLAAWMILFHKTRTLGLLLSIGILTHILLINLGFDISVKFFSLILLCMAVFTLKDEWIPLYRILILKQTIKLEEKAKADVKFLPFRVFFKTAFVGISLAVILFPYVSSGNYNDDLANRPFLHGAFKNTDGNSEIQYVFFHRNSYMILMDKDEKMTDFHYSSGLKNQLILEDYHGRKTDVRFLYQKKDSLLTLSFGKYMITGKELNWKKMNALRPLFHTTIEGSK</sequence>
<feature type="transmembrane region" description="Helical" evidence="1">
    <location>
        <begin position="63"/>
        <end position="84"/>
    </location>
</feature>
<keyword evidence="1" id="KW-0472">Membrane</keyword>
<organism evidence="2 3">
    <name type="scientific">Chryseobacterium luteum</name>
    <dbReference type="NCBI Taxonomy" id="421531"/>
    <lineage>
        <taxon>Bacteria</taxon>
        <taxon>Pseudomonadati</taxon>
        <taxon>Bacteroidota</taxon>
        <taxon>Flavobacteriia</taxon>
        <taxon>Flavobacteriales</taxon>
        <taxon>Weeksellaceae</taxon>
        <taxon>Chryseobacterium group</taxon>
        <taxon>Chryseobacterium</taxon>
    </lineage>
</organism>
<accession>A0A085ZX79</accession>
<keyword evidence="1" id="KW-1133">Transmembrane helix</keyword>
<feature type="transmembrane region" description="Helical" evidence="1">
    <location>
        <begin position="150"/>
        <end position="167"/>
    </location>
</feature>
<evidence type="ECO:0000313" key="3">
    <source>
        <dbReference type="Proteomes" id="UP000028703"/>
    </source>
</evidence>
<dbReference type="AlphaFoldDB" id="A0A085ZX79"/>
<proteinExistence type="predicted"/>
<feature type="transmembrane region" description="Helical" evidence="1">
    <location>
        <begin position="91"/>
        <end position="112"/>
    </location>
</feature>
<reference evidence="2 3" key="1">
    <citation type="submission" date="2014-07" db="EMBL/GenBank/DDBJ databases">
        <title>Genome of Chryseobacterium luteum DSM 18605.</title>
        <authorList>
            <person name="Stropko S.J."/>
            <person name="Pipes S.E."/>
            <person name="Newman J.D."/>
        </authorList>
    </citation>
    <scope>NUCLEOTIDE SEQUENCE [LARGE SCALE GENOMIC DNA]</scope>
    <source>
        <strain evidence="2 3">DSM 18605</strain>
    </source>
</reference>
<dbReference type="Proteomes" id="UP000028703">
    <property type="component" value="Unassembled WGS sequence"/>
</dbReference>
<keyword evidence="3" id="KW-1185">Reference proteome</keyword>
<dbReference type="STRING" id="421531.IX38_00560"/>
<dbReference type="EMBL" id="JPRO01000001">
    <property type="protein sequence ID" value="KFF09043.1"/>
    <property type="molecule type" value="Genomic_DNA"/>
</dbReference>
<name>A0A085ZX79_9FLAO</name>
<evidence type="ECO:0000313" key="2">
    <source>
        <dbReference type="EMBL" id="KFF09043.1"/>
    </source>
</evidence>
<evidence type="ECO:0000256" key="1">
    <source>
        <dbReference type="SAM" id="Phobius"/>
    </source>
</evidence>
<dbReference type="OrthoDB" id="102112at2"/>
<dbReference type="RefSeq" id="WP_034700864.1">
    <property type="nucleotide sequence ID" value="NZ_JPRO01000001.1"/>
</dbReference>
<keyword evidence="1" id="KW-0812">Transmembrane</keyword>
<feature type="transmembrane region" description="Helical" evidence="1">
    <location>
        <begin position="246"/>
        <end position="265"/>
    </location>
</feature>